<dbReference type="AlphaFoldDB" id="A0A9Q0BLG3"/>
<evidence type="ECO:0000313" key="2">
    <source>
        <dbReference type="Proteomes" id="UP001059596"/>
    </source>
</evidence>
<comment type="caution">
    <text evidence="1">The sequence shown here is derived from an EMBL/GenBank/DDBJ whole genome shotgun (WGS) entry which is preliminary data.</text>
</comment>
<reference evidence="1" key="1">
    <citation type="journal article" date="2023" name="Genome Biol. Evol.">
        <title>Long-read-based Genome Assembly of Drosophila gunungcola Reveals Fewer Chemosensory Genes in Flower-breeding Species.</title>
        <authorList>
            <person name="Negi A."/>
            <person name="Liao B.Y."/>
            <person name="Yeh S.D."/>
        </authorList>
    </citation>
    <scope>NUCLEOTIDE SEQUENCE</scope>
    <source>
        <strain evidence="1">Sukarami</strain>
    </source>
</reference>
<evidence type="ECO:0000313" key="1">
    <source>
        <dbReference type="EMBL" id="KAI8036231.1"/>
    </source>
</evidence>
<dbReference type="Proteomes" id="UP001059596">
    <property type="component" value="Unassembled WGS sequence"/>
</dbReference>
<protein>
    <submittedName>
        <fullName evidence="1">Uncharacterized protein</fullName>
    </submittedName>
</protein>
<name>A0A9Q0BLG3_9MUSC</name>
<sequence length="82" mass="9363">MSNPSRRKRDSGQGIEDPFGNVIAKNFAVFYSEVAKPEKLAREFKEITVVALELSYSASELGCHKNRYADIYPCEYIWNLSI</sequence>
<dbReference type="EMBL" id="JAMKOV010000021">
    <property type="protein sequence ID" value="KAI8036231.1"/>
    <property type="molecule type" value="Genomic_DNA"/>
</dbReference>
<proteinExistence type="predicted"/>
<accession>A0A9Q0BLG3</accession>
<organism evidence="1 2">
    <name type="scientific">Drosophila gunungcola</name>
    <name type="common">fruit fly</name>
    <dbReference type="NCBI Taxonomy" id="103775"/>
    <lineage>
        <taxon>Eukaryota</taxon>
        <taxon>Metazoa</taxon>
        <taxon>Ecdysozoa</taxon>
        <taxon>Arthropoda</taxon>
        <taxon>Hexapoda</taxon>
        <taxon>Insecta</taxon>
        <taxon>Pterygota</taxon>
        <taxon>Neoptera</taxon>
        <taxon>Endopterygota</taxon>
        <taxon>Diptera</taxon>
        <taxon>Brachycera</taxon>
        <taxon>Muscomorpha</taxon>
        <taxon>Ephydroidea</taxon>
        <taxon>Drosophilidae</taxon>
        <taxon>Drosophila</taxon>
        <taxon>Sophophora</taxon>
    </lineage>
</organism>
<keyword evidence="2" id="KW-1185">Reference proteome</keyword>
<gene>
    <name evidence="1" type="ORF">M5D96_010824</name>
</gene>